<organism evidence="1 2">
    <name type="scientific">Deinococcus aluminii</name>
    <dbReference type="NCBI Taxonomy" id="1656885"/>
    <lineage>
        <taxon>Bacteria</taxon>
        <taxon>Thermotogati</taxon>
        <taxon>Deinococcota</taxon>
        <taxon>Deinococci</taxon>
        <taxon>Deinococcales</taxon>
        <taxon>Deinococcaceae</taxon>
        <taxon>Deinococcus</taxon>
    </lineage>
</organism>
<sequence length="56" mass="6760">MKFSVLKYFYKLSDVIMLKISFISHDILNKIVNDVLAMRYLKFDLVQWMLPIFCNL</sequence>
<reference evidence="1 2" key="1">
    <citation type="submission" date="2024-02" db="EMBL/GenBank/DDBJ databases">
        <title>Deinococcus aluminii NBRC 112889.</title>
        <authorList>
            <person name="Ichikawa N."/>
            <person name="Katano-Makiyama Y."/>
            <person name="Hidaka K."/>
        </authorList>
    </citation>
    <scope>NUCLEOTIDE SEQUENCE [LARGE SCALE GENOMIC DNA]</scope>
    <source>
        <strain evidence="1 2">NBRC 112889</strain>
    </source>
</reference>
<proteinExistence type="predicted"/>
<evidence type="ECO:0000313" key="1">
    <source>
        <dbReference type="EMBL" id="GAA5533982.1"/>
    </source>
</evidence>
<gene>
    <name evidence="1" type="ORF">Dalu01_02390</name>
</gene>
<accession>A0ABP9XF37</accession>
<keyword evidence="2" id="KW-1185">Reference proteome</keyword>
<name>A0ABP9XF37_9DEIO</name>
<comment type="caution">
    <text evidence="1">The sequence shown here is derived from an EMBL/GenBank/DDBJ whole genome shotgun (WGS) entry which is preliminary data.</text>
</comment>
<protein>
    <submittedName>
        <fullName evidence="1">Uncharacterized protein</fullName>
    </submittedName>
</protein>
<dbReference type="Proteomes" id="UP001404956">
    <property type="component" value="Unassembled WGS sequence"/>
</dbReference>
<evidence type="ECO:0000313" key="2">
    <source>
        <dbReference type="Proteomes" id="UP001404956"/>
    </source>
</evidence>
<dbReference type="EMBL" id="BAABRV010000005">
    <property type="protein sequence ID" value="GAA5533982.1"/>
    <property type="molecule type" value="Genomic_DNA"/>
</dbReference>